<evidence type="ECO:0000259" key="3">
    <source>
        <dbReference type="PROSITE" id="PS50983"/>
    </source>
</evidence>
<dbReference type="PANTHER" id="PTHR30535:SF7">
    <property type="entry name" value="IRON(III) DICITRATE-BINDING PROTEIN"/>
    <property type="match status" value="1"/>
</dbReference>
<sequence>MKKQKIYSLILAVSFTATMLGGCGNTSNSTTSNSVESISDTKSYNEVTINNDLPSGKADEVFSMAPKKAVTLSGFTTEMLLALGLEDSIAGYSFQDNEVLPEYKEAHSKLTKLADLAPSKETLLSVEPDFITGWMSTFTENNFNAEFCKENDIKIYVPKCESPNATMETVYEDFTNLGNIFNVKENADNIISKMKKEIEDISSAVPKDKEPVRVFIYDSGEDSPFTACNGLPTDLIRLAGGVNIFKDGEKPWANVTWEEVVNRNPEYIIVMQYNDADNVEEKINFLKNNAALKDVDAIKNNNIFVLGLSDVVAGVRNSNAIKTMAEKFHPGTFKN</sequence>
<dbReference type="PROSITE" id="PS51257">
    <property type="entry name" value="PROKAR_LIPOPROTEIN"/>
    <property type="match status" value="1"/>
</dbReference>
<feature type="chain" id="PRO_5045754565" evidence="2">
    <location>
        <begin position="20"/>
        <end position="335"/>
    </location>
</feature>
<keyword evidence="5" id="KW-1185">Reference proteome</keyword>
<evidence type="ECO:0000313" key="5">
    <source>
        <dbReference type="Proteomes" id="UP000627166"/>
    </source>
</evidence>
<organism evidence="4 5">
    <name type="scientific">Clostridium faecium</name>
    <dbReference type="NCBI Taxonomy" id="2762223"/>
    <lineage>
        <taxon>Bacteria</taxon>
        <taxon>Bacillati</taxon>
        <taxon>Bacillota</taxon>
        <taxon>Clostridia</taxon>
        <taxon>Eubacteriales</taxon>
        <taxon>Clostridiaceae</taxon>
        <taxon>Clostridium</taxon>
    </lineage>
</organism>
<dbReference type="PANTHER" id="PTHR30535">
    <property type="entry name" value="VITAMIN B12-BINDING PROTEIN"/>
    <property type="match status" value="1"/>
</dbReference>
<dbReference type="PROSITE" id="PS50983">
    <property type="entry name" value="FE_B12_PBP"/>
    <property type="match status" value="1"/>
</dbReference>
<feature type="signal peptide" evidence="2">
    <location>
        <begin position="1"/>
        <end position="19"/>
    </location>
</feature>
<keyword evidence="2" id="KW-0732">Signal</keyword>
<accession>A0ABR8YS99</accession>
<gene>
    <name evidence="4" type="ORF">H9637_08640</name>
</gene>
<feature type="domain" description="Fe/B12 periplasmic-binding" evidence="3">
    <location>
        <begin position="68"/>
        <end position="335"/>
    </location>
</feature>
<reference evidence="4 5" key="1">
    <citation type="submission" date="2020-08" db="EMBL/GenBank/DDBJ databases">
        <title>A Genomic Blueprint of the Chicken Gut Microbiome.</title>
        <authorList>
            <person name="Gilroy R."/>
            <person name="Ravi A."/>
            <person name="Getino M."/>
            <person name="Pursley I."/>
            <person name="Horton D.L."/>
            <person name="Alikhan N.-F."/>
            <person name="Baker D."/>
            <person name="Gharbi K."/>
            <person name="Hall N."/>
            <person name="Watson M."/>
            <person name="Adriaenssens E.M."/>
            <person name="Foster-Nyarko E."/>
            <person name="Jarju S."/>
            <person name="Secka A."/>
            <person name="Antonio M."/>
            <person name="Oren A."/>
            <person name="Chaudhuri R."/>
            <person name="La Ragione R.M."/>
            <person name="Hildebrand F."/>
            <person name="Pallen M.J."/>
        </authorList>
    </citation>
    <scope>NUCLEOTIDE SEQUENCE [LARGE SCALE GENOMIC DNA]</scope>
    <source>
        <strain evidence="4 5">N37</strain>
    </source>
</reference>
<comment type="caution">
    <text evidence="4">The sequence shown here is derived from an EMBL/GenBank/DDBJ whole genome shotgun (WGS) entry which is preliminary data.</text>
</comment>
<evidence type="ECO:0000313" key="4">
    <source>
        <dbReference type="EMBL" id="MBD8047103.1"/>
    </source>
</evidence>
<evidence type="ECO:0000256" key="2">
    <source>
        <dbReference type="SAM" id="SignalP"/>
    </source>
</evidence>
<dbReference type="InterPro" id="IPR002491">
    <property type="entry name" value="ABC_transptr_periplasmic_BD"/>
</dbReference>
<dbReference type="Pfam" id="PF01497">
    <property type="entry name" value="Peripla_BP_2"/>
    <property type="match status" value="1"/>
</dbReference>
<dbReference type="RefSeq" id="WP_191740074.1">
    <property type="nucleotide sequence ID" value="NZ_JACSQB010000062.1"/>
</dbReference>
<dbReference type="Gene3D" id="3.40.50.1980">
    <property type="entry name" value="Nitrogenase molybdenum iron protein domain"/>
    <property type="match status" value="2"/>
</dbReference>
<dbReference type="SUPFAM" id="SSF53807">
    <property type="entry name" value="Helical backbone' metal receptor"/>
    <property type="match status" value="1"/>
</dbReference>
<name>A0ABR8YS99_9CLOT</name>
<comment type="similarity">
    <text evidence="1">Belongs to the bacterial solute-binding protein 8 family.</text>
</comment>
<dbReference type="Proteomes" id="UP000627166">
    <property type="component" value="Unassembled WGS sequence"/>
</dbReference>
<proteinExistence type="inferred from homology"/>
<dbReference type="EMBL" id="JACSQB010000062">
    <property type="protein sequence ID" value="MBD8047103.1"/>
    <property type="molecule type" value="Genomic_DNA"/>
</dbReference>
<dbReference type="InterPro" id="IPR050902">
    <property type="entry name" value="ABC_Transporter_SBP"/>
</dbReference>
<protein>
    <submittedName>
        <fullName evidence="4">ABC transporter substrate-binding protein</fullName>
    </submittedName>
</protein>
<evidence type="ECO:0000256" key="1">
    <source>
        <dbReference type="ARBA" id="ARBA00008814"/>
    </source>
</evidence>